<keyword evidence="3 6" id="KW-0812">Transmembrane</keyword>
<dbReference type="EMBL" id="JABFUD020000016">
    <property type="protein sequence ID" value="KAI5068813.1"/>
    <property type="molecule type" value="Genomic_DNA"/>
</dbReference>
<dbReference type="InterPro" id="IPR004923">
    <property type="entry name" value="FTR1/Fip1/EfeU"/>
</dbReference>
<gene>
    <name evidence="7" type="ORF">GOP47_0017158</name>
</gene>
<evidence type="ECO:0000256" key="4">
    <source>
        <dbReference type="ARBA" id="ARBA00022989"/>
    </source>
</evidence>
<dbReference type="AlphaFoldDB" id="A0A9D4ZAZ7"/>
<organism evidence="7 8">
    <name type="scientific">Adiantum capillus-veneris</name>
    <name type="common">Maidenhair fern</name>
    <dbReference type="NCBI Taxonomy" id="13818"/>
    <lineage>
        <taxon>Eukaryota</taxon>
        <taxon>Viridiplantae</taxon>
        <taxon>Streptophyta</taxon>
        <taxon>Embryophyta</taxon>
        <taxon>Tracheophyta</taxon>
        <taxon>Polypodiopsida</taxon>
        <taxon>Polypodiidae</taxon>
        <taxon>Polypodiales</taxon>
        <taxon>Pteridineae</taxon>
        <taxon>Pteridaceae</taxon>
        <taxon>Vittarioideae</taxon>
        <taxon>Adiantum</taxon>
    </lineage>
</organism>
<dbReference type="OrthoDB" id="4364at2759"/>
<reference evidence="7" key="1">
    <citation type="submission" date="2021-01" db="EMBL/GenBank/DDBJ databases">
        <title>Adiantum capillus-veneris genome.</title>
        <authorList>
            <person name="Fang Y."/>
            <person name="Liao Q."/>
        </authorList>
    </citation>
    <scope>NUCLEOTIDE SEQUENCE</scope>
    <source>
        <strain evidence="7">H3</strain>
        <tissue evidence="7">Leaf</tissue>
    </source>
</reference>
<evidence type="ECO:0000313" key="7">
    <source>
        <dbReference type="EMBL" id="KAI5068813.1"/>
    </source>
</evidence>
<dbReference type="GO" id="GO:0015093">
    <property type="term" value="F:ferrous iron transmembrane transporter activity"/>
    <property type="evidence" value="ECO:0007669"/>
    <property type="project" value="TreeGrafter"/>
</dbReference>
<dbReference type="Pfam" id="PF03239">
    <property type="entry name" value="FTR1"/>
    <property type="match status" value="1"/>
</dbReference>
<comment type="subcellular location">
    <subcellularLocation>
        <location evidence="1">Membrane</location>
        <topology evidence="1">Multi-pass membrane protein</topology>
    </subcellularLocation>
</comment>
<proteinExistence type="inferred from homology"/>
<keyword evidence="4 6" id="KW-1133">Transmembrane helix</keyword>
<evidence type="ECO:0000313" key="8">
    <source>
        <dbReference type="Proteomes" id="UP000886520"/>
    </source>
</evidence>
<keyword evidence="5 6" id="KW-0472">Membrane</keyword>
<evidence type="ECO:0000256" key="5">
    <source>
        <dbReference type="ARBA" id="ARBA00023136"/>
    </source>
</evidence>
<comment type="caution">
    <text evidence="7">The sequence shown here is derived from an EMBL/GenBank/DDBJ whole genome shotgun (WGS) entry which is preliminary data.</text>
</comment>
<evidence type="ECO:0000256" key="2">
    <source>
        <dbReference type="ARBA" id="ARBA00008333"/>
    </source>
</evidence>
<evidence type="ECO:0000256" key="1">
    <source>
        <dbReference type="ARBA" id="ARBA00004141"/>
    </source>
</evidence>
<dbReference type="Proteomes" id="UP000886520">
    <property type="component" value="Chromosome 16"/>
</dbReference>
<feature type="transmembrane region" description="Helical" evidence="6">
    <location>
        <begin position="57"/>
        <end position="78"/>
    </location>
</feature>
<dbReference type="PANTHER" id="PTHR31632:SF2">
    <property type="entry name" value="PLASMA MEMBRANE IRON PERMEASE"/>
    <property type="match status" value="1"/>
</dbReference>
<feature type="transmembrane region" description="Helical" evidence="6">
    <location>
        <begin position="15"/>
        <end position="36"/>
    </location>
</feature>
<dbReference type="GO" id="GO:0033573">
    <property type="term" value="C:high-affinity iron permease complex"/>
    <property type="evidence" value="ECO:0007669"/>
    <property type="project" value="InterPro"/>
</dbReference>
<sequence>MLASTMVQLFSVPTFFIFFEETLKASIILSVMLTLINNIVEDRGSKARMKKKVWVEVWQGVGLSTVATAIFLSLYYTVAKQAWGSASSHWGLEIMDVRECDKILHMAKGNANGSHGLAGGLDLELIAVFDHLPP</sequence>
<keyword evidence="8" id="KW-1185">Reference proteome</keyword>
<evidence type="ECO:0000256" key="3">
    <source>
        <dbReference type="ARBA" id="ARBA00022692"/>
    </source>
</evidence>
<comment type="similarity">
    <text evidence="2">Belongs to the oxidase-dependent Fe transporter (OFeT) (TC 9.A.10.1) family.</text>
</comment>
<evidence type="ECO:0000256" key="6">
    <source>
        <dbReference type="SAM" id="Phobius"/>
    </source>
</evidence>
<name>A0A9D4ZAZ7_ADICA</name>
<dbReference type="PANTHER" id="PTHR31632">
    <property type="entry name" value="IRON TRANSPORTER FTH1"/>
    <property type="match status" value="1"/>
</dbReference>
<accession>A0A9D4ZAZ7</accession>
<protein>
    <submittedName>
        <fullName evidence="7">Uncharacterized protein</fullName>
    </submittedName>
</protein>